<dbReference type="InterPro" id="IPR017824">
    <property type="entry name" value="Aminodeoxychorismate_lyase_IV"/>
</dbReference>
<evidence type="ECO:0000313" key="13">
    <source>
        <dbReference type="EMBL" id="GAC19556.1"/>
    </source>
</evidence>
<dbReference type="SUPFAM" id="SSF56752">
    <property type="entry name" value="D-aminoacid aminotransferase-like PLP-dependent enzymes"/>
    <property type="match status" value="1"/>
</dbReference>
<dbReference type="InterPro" id="IPR050571">
    <property type="entry name" value="Class-IV_PLP-Dep_Aminotrnsfr"/>
</dbReference>
<dbReference type="Proteomes" id="UP000006327">
    <property type="component" value="Unassembled WGS sequence"/>
</dbReference>
<dbReference type="GO" id="GO:0005829">
    <property type="term" value="C:cytosol"/>
    <property type="evidence" value="ECO:0007669"/>
    <property type="project" value="TreeGrafter"/>
</dbReference>
<comment type="caution">
    <text evidence="13">The sequence shown here is derived from an EMBL/GenBank/DDBJ whole genome shotgun (WGS) entry which is preliminary data.</text>
</comment>
<evidence type="ECO:0000256" key="12">
    <source>
        <dbReference type="NCBIfam" id="TIGR03461"/>
    </source>
</evidence>
<name>K6Y6F2_9ALTE</name>
<dbReference type="InterPro" id="IPR001544">
    <property type="entry name" value="Aminotrans_IV"/>
</dbReference>
<keyword evidence="14" id="KW-1185">Reference proteome</keyword>
<dbReference type="RefSeq" id="WP_007620497.1">
    <property type="nucleotide sequence ID" value="NZ_BAEO01000031.1"/>
</dbReference>
<dbReference type="GO" id="GO:0008153">
    <property type="term" value="P:4-aminobenzoate biosynthetic process"/>
    <property type="evidence" value="ECO:0007669"/>
    <property type="project" value="UniProtKB-UniRule"/>
</dbReference>
<dbReference type="AlphaFoldDB" id="K6Y6F2"/>
<dbReference type="InterPro" id="IPR043132">
    <property type="entry name" value="BCAT-like_C"/>
</dbReference>
<sequence length="281" mass="31829">MIVNGRQQQHIEIADRAFQYGDGCFTTMAFRNGHLEFFDAHIERLKLACNTLYLDFDKWSELTSCIFDSLKSTSDCVVKVMITRGEGGRGYSPEGALSPNYIITLHTIPAHYTLWHTKGIKLTISPITLASQPLLAGIKHLNRLEQVLVKQALVQTGYDDAIVCDIQQQIIETSVANLFWYKDNVWYTADLSKSGVEGVMRNHVLEVMQQKGIECQVVKQDVSVLFSAQELFVCNSLMMVVPVLSLFNPINQRTKNYVVEQTKQLQHYLQPTINLKAIKVS</sequence>
<dbReference type="EMBL" id="BAEO01000031">
    <property type="protein sequence ID" value="GAC19556.1"/>
    <property type="molecule type" value="Genomic_DNA"/>
</dbReference>
<dbReference type="eggNOG" id="COG0115">
    <property type="taxonomic scope" value="Bacteria"/>
</dbReference>
<dbReference type="Gene3D" id="3.30.470.10">
    <property type="match status" value="1"/>
</dbReference>
<comment type="pathway">
    <text evidence="7">Cofactor biosynthesis; tetrahydrofolate biosynthesis; 4-aminobenzoate from chorismate: step 2/2.</text>
</comment>
<evidence type="ECO:0000256" key="9">
    <source>
        <dbReference type="ARBA" id="ARBA00049529"/>
    </source>
</evidence>
<dbReference type="NCBIfam" id="TIGR03461">
    <property type="entry name" value="pabC_Proteo"/>
    <property type="match status" value="1"/>
</dbReference>
<organism evidence="13 14">
    <name type="scientific">Paraglaciecola arctica BSs20135</name>
    <dbReference type="NCBI Taxonomy" id="493475"/>
    <lineage>
        <taxon>Bacteria</taxon>
        <taxon>Pseudomonadati</taxon>
        <taxon>Pseudomonadota</taxon>
        <taxon>Gammaproteobacteria</taxon>
        <taxon>Alteromonadales</taxon>
        <taxon>Alteromonadaceae</taxon>
        <taxon>Paraglaciecola</taxon>
    </lineage>
</organism>
<dbReference type="FunFam" id="3.20.10.10:FF:000002">
    <property type="entry name" value="D-alanine aminotransferase"/>
    <property type="match status" value="1"/>
</dbReference>
<dbReference type="GO" id="GO:0046656">
    <property type="term" value="P:folic acid biosynthetic process"/>
    <property type="evidence" value="ECO:0007669"/>
    <property type="project" value="UniProtKB-KW"/>
</dbReference>
<comment type="function">
    <text evidence="10">Involved in the biosynthesis of p-aminobenzoate (PABA), a precursor of tetrahydrofolate. Converts 4-amino-4-deoxychorismate into 4-aminobenzoate (PABA) and pyruvate.</text>
</comment>
<dbReference type="GO" id="GO:0008696">
    <property type="term" value="F:4-amino-4-deoxychorismate lyase activity"/>
    <property type="evidence" value="ECO:0007669"/>
    <property type="project" value="UniProtKB-UniRule"/>
</dbReference>
<comment type="similarity">
    <text evidence="2">Belongs to the class-IV pyridoxal-phosphate-dependent aminotransferase family.</text>
</comment>
<keyword evidence="5" id="KW-0289">Folate biosynthesis</keyword>
<evidence type="ECO:0000313" key="14">
    <source>
        <dbReference type="Proteomes" id="UP000006327"/>
    </source>
</evidence>
<comment type="catalytic activity">
    <reaction evidence="9">
        <text>4-amino-4-deoxychorismate = 4-aminobenzoate + pyruvate + H(+)</text>
        <dbReference type="Rhea" id="RHEA:16201"/>
        <dbReference type="ChEBI" id="CHEBI:15361"/>
        <dbReference type="ChEBI" id="CHEBI:15378"/>
        <dbReference type="ChEBI" id="CHEBI:17836"/>
        <dbReference type="ChEBI" id="CHEBI:58406"/>
        <dbReference type="EC" id="4.1.3.38"/>
    </reaction>
</comment>
<evidence type="ECO:0000256" key="4">
    <source>
        <dbReference type="ARBA" id="ARBA00022898"/>
    </source>
</evidence>
<protein>
    <recommendedName>
        <fullName evidence="11 12">Aminodeoxychorismate lyase</fullName>
        <ecNumber evidence="8 12">4.1.3.38</ecNumber>
    </recommendedName>
</protein>
<dbReference type="InterPro" id="IPR036038">
    <property type="entry name" value="Aminotransferase-like"/>
</dbReference>
<dbReference type="Pfam" id="PF01063">
    <property type="entry name" value="Aminotran_4"/>
    <property type="match status" value="1"/>
</dbReference>
<dbReference type="InterPro" id="IPR043131">
    <property type="entry name" value="BCAT-like_N"/>
</dbReference>
<comment type="subunit">
    <text evidence="3">Homodimer.</text>
</comment>
<dbReference type="EC" id="4.1.3.38" evidence="8 12"/>
<evidence type="ECO:0000256" key="11">
    <source>
        <dbReference type="ARBA" id="ARBA00069174"/>
    </source>
</evidence>
<dbReference type="STRING" id="493475.GARC_2590"/>
<dbReference type="NCBIfam" id="NF004761">
    <property type="entry name" value="PRK06092.1"/>
    <property type="match status" value="1"/>
</dbReference>
<accession>K6Y6F2</accession>
<reference evidence="13 14" key="1">
    <citation type="journal article" date="2017" name="Antonie Van Leeuwenhoek">
        <title>Rhizobium rhizosphaerae sp. nov., a novel species isolated from rice rhizosphere.</title>
        <authorList>
            <person name="Zhao J.J."/>
            <person name="Zhang J."/>
            <person name="Zhang R.J."/>
            <person name="Zhang C.W."/>
            <person name="Yin H.Q."/>
            <person name="Zhang X.X."/>
        </authorList>
    </citation>
    <scope>NUCLEOTIDE SEQUENCE [LARGE SCALE GENOMIC DNA]</scope>
    <source>
        <strain evidence="13 14">BSs20135</strain>
    </source>
</reference>
<evidence type="ECO:0000256" key="8">
    <source>
        <dbReference type="ARBA" id="ARBA00035676"/>
    </source>
</evidence>
<dbReference type="PANTHER" id="PTHR42743:SF2">
    <property type="entry name" value="AMINODEOXYCHORISMATE LYASE"/>
    <property type="match status" value="1"/>
</dbReference>
<keyword evidence="4" id="KW-0663">Pyridoxal phosphate</keyword>
<evidence type="ECO:0000256" key="7">
    <source>
        <dbReference type="ARBA" id="ARBA00035633"/>
    </source>
</evidence>
<evidence type="ECO:0000256" key="1">
    <source>
        <dbReference type="ARBA" id="ARBA00001933"/>
    </source>
</evidence>
<dbReference type="CDD" id="cd01559">
    <property type="entry name" value="ADCL_like"/>
    <property type="match status" value="1"/>
</dbReference>
<evidence type="ECO:0000256" key="2">
    <source>
        <dbReference type="ARBA" id="ARBA00009320"/>
    </source>
</evidence>
<evidence type="ECO:0000256" key="6">
    <source>
        <dbReference type="ARBA" id="ARBA00023239"/>
    </source>
</evidence>
<gene>
    <name evidence="13" type="primary">pabC</name>
    <name evidence="13" type="ORF">GARC_2590</name>
</gene>
<dbReference type="Gene3D" id="3.20.10.10">
    <property type="entry name" value="D-amino Acid Aminotransferase, subunit A, domain 2"/>
    <property type="match status" value="1"/>
</dbReference>
<evidence type="ECO:0000256" key="10">
    <source>
        <dbReference type="ARBA" id="ARBA00054027"/>
    </source>
</evidence>
<comment type="cofactor">
    <cofactor evidence="1">
        <name>pyridoxal 5'-phosphate</name>
        <dbReference type="ChEBI" id="CHEBI:597326"/>
    </cofactor>
</comment>
<dbReference type="PANTHER" id="PTHR42743">
    <property type="entry name" value="AMINO-ACID AMINOTRANSFERASE"/>
    <property type="match status" value="1"/>
</dbReference>
<keyword evidence="6 13" id="KW-0456">Lyase</keyword>
<dbReference type="GO" id="GO:0030170">
    <property type="term" value="F:pyridoxal phosphate binding"/>
    <property type="evidence" value="ECO:0007669"/>
    <property type="project" value="InterPro"/>
</dbReference>
<evidence type="ECO:0000256" key="5">
    <source>
        <dbReference type="ARBA" id="ARBA00022909"/>
    </source>
</evidence>
<proteinExistence type="inferred from homology"/>
<evidence type="ECO:0000256" key="3">
    <source>
        <dbReference type="ARBA" id="ARBA00011738"/>
    </source>
</evidence>
<dbReference type="OrthoDB" id="9805628at2"/>